<reference evidence="1 2" key="1">
    <citation type="journal article" date="2019" name="Int. J. Syst. Evol. Microbiol.">
        <title>The Global Catalogue of Microorganisms (GCM) 10K type strain sequencing project: providing services to taxonomists for standard genome sequencing and annotation.</title>
        <authorList>
            <consortium name="The Broad Institute Genomics Platform"/>
            <consortium name="The Broad Institute Genome Sequencing Center for Infectious Disease"/>
            <person name="Wu L."/>
            <person name="Ma J."/>
        </authorList>
    </citation>
    <scope>NUCLEOTIDE SEQUENCE [LARGE SCALE GENOMIC DNA]</scope>
    <source>
        <strain evidence="1 2">JCM 15572</strain>
    </source>
</reference>
<proteinExistence type="predicted"/>
<accession>A0ABN2DZA3</accession>
<comment type="caution">
    <text evidence="1">The sequence shown here is derived from an EMBL/GenBank/DDBJ whole genome shotgun (WGS) entry which is preliminary data.</text>
</comment>
<dbReference type="EMBL" id="BAAAPH010000018">
    <property type="protein sequence ID" value="GAA1589826.1"/>
    <property type="molecule type" value="Genomic_DNA"/>
</dbReference>
<evidence type="ECO:0000313" key="1">
    <source>
        <dbReference type="EMBL" id="GAA1589826.1"/>
    </source>
</evidence>
<protein>
    <submittedName>
        <fullName evidence="1">Uncharacterized protein</fullName>
    </submittedName>
</protein>
<keyword evidence="2" id="KW-1185">Reference proteome</keyword>
<organism evidence="1 2">
    <name type="scientific">Kribbella hippodromi</name>
    <dbReference type="NCBI Taxonomy" id="434347"/>
    <lineage>
        <taxon>Bacteria</taxon>
        <taxon>Bacillati</taxon>
        <taxon>Actinomycetota</taxon>
        <taxon>Actinomycetes</taxon>
        <taxon>Propionibacteriales</taxon>
        <taxon>Kribbellaceae</taxon>
        <taxon>Kribbella</taxon>
    </lineage>
</organism>
<sequence length="105" mass="11233">MMRRGSRVFSTCRTKVRPKDPVPPVTRMSEPVRIDTRAEPLLTDCFGPRTRGADLETIAAPATTFSIPVSDSAASGLIQCGLSPVPGGRPDSRYGLGREACRGAM</sequence>
<dbReference type="Proteomes" id="UP001501705">
    <property type="component" value="Unassembled WGS sequence"/>
</dbReference>
<gene>
    <name evidence="1" type="ORF">GCM10009804_52540</name>
</gene>
<name>A0ABN2DZA3_9ACTN</name>
<evidence type="ECO:0000313" key="2">
    <source>
        <dbReference type="Proteomes" id="UP001501705"/>
    </source>
</evidence>